<dbReference type="VEuPathDB" id="FungiDB:PYU1_G005349"/>
<accession>K3WK68</accession>
<dbReference type="PROSITE" id="PS51257">
    <property type="entry name" value="PROKAR_LIPOPROTEIN"/>
    <property type="match status" value="1"/>
</dbReference>
<feature type="region of interest" description="Disordered" evidence="1">
    <location>
        <begin position="104"/>
        <end position="148"/>
    </location>
</feature>
<reference evidence="3" key="3">
    <citation type="submission" date="2015-02" db="UniProtKB">
        <authorList>
            <consortium name="EnsemblProtists"/>
        </authorList>
    </citation>
    <scope>IDENTIFICATION</scope>
    <source>
        <strain evidence="3">DAOM BR144</strain>
    </source>
</reference>
<protein>
    <submittedName>
        <fullName evidence="3">Uncharacterized protein</fullName>
    </submittedName>
</protein>
<keyword evidence="4" id="KW-1185">Reference proteome</keyword>
<feature type="signal peptide" evidence="2">
    <location>
        <begin position="1"/>
        <end position="24"/>
    </location>
</feature>
<sequence>MGVRRSLFLLALALVSCLAASQDADTPPRPSATSAAAGAPCTSSGGAAIHLSNHGFCYLVGRRMRRGSIFAQCKDGVLTCFADEGIPDKPKKEVECVAPEAGNCKSSAAPAATNATTSSASESRSSKLDGLNPSAVVAGNLDVPGLDE</sequence>
<proteinExistence type="predicted"/>
<evidence type="ECO:0000313" key="4">
    <source>
        <dbReference type="Proteomes" id="UP000019132"/>
    </source>
</evidence>
<keyword evidence="2" id="KW-0732">Signal</keyword>
<dbReference type="AlphaFoldDB" id="K3WK68"/>
<evidence type="ECO:0000313" key="3">
    <source>
        <dbReference type="EnsemblProtists" id="PYU1_T005360"/>
    </source>
</evidence>
<reference evidence="4" key="1">
    <citation type="journal article" date="2010" name="Genome Biol.">
        <title>Genome sequence of the necrotrophic plant pathogen Pythium ultimum reveals original pathogenicity mechanisms and effector repertoire.</title>
        <authorList>
            <person name="Levesque C.A."/>
            <person name="Brouwer H."/>
            <person name="Cano L."/>
            <person name="Hamilton J.P."/>
            <person name="Holt C."/>
            <person name="Huitema E."/>
            <person name="Raffaele S."/>
            <person name="Robideau G.P."/>
            <person name="Thines M."/>
            <person name="Win J."/>
            <person name="Zerillo M.M."/>
            <person name="Beakes G.W."/>
            <person name="Boore J.L."/>
            <person name="Busam D."/>
            <person name="Dumas B."/>
            <person name="Ferriera S."/>
            <person name="Fuerstenberg S.I."/>
            <person name="Gachon C.M."/>
            <person name="Gaulin E."/>
            <person name="Govers F."/>
            <person name="Grenville-Briggs L."/>
            <person name="Horner N."/>
            <person name="Hostetler J."/>
            <person name="Jiang R.H."/>
            <person name="Johnson J."/>
            <person name="Krajaejun T."/>
            <person name="Lin H."/>
            <person name="Meijer H.J."/>
            <person name="Moore B."/>
            <person name="Morris P."/>
            <person name="Phuntmart V."/>
            <person name="Puiu D."/>
            <person name="Shetty J."/>
            <person name="Stajich J.E."/>
            <person name="Tripathy S."/>
            <person name="Wawra S."/>
            <person name="van West P."/>
            <person name="Whitty B.R."/>
            <person name="Coutinho P.M."/>
            <person name="Henrissat B."/>
            <person name="Martin F."/>
            <person name="Thomas P.D."/>
            <person name="Tyler B.M."/>
            <person name="De Vries R.P."/>
            <person name="Kamoun S."/>
            <person name="Yandell M."/>
            <person name="Tisserat N."/>
            <person name="Buell C.R."/>
        </authorList>
    </citation>
    <scope>NUCLEOTIDE SEQUENCE</scope>
    <source>
        <strain evidence="4">DAOM:BR144</strain>
    </source>
</reference>
<dbReference type="Proteomes" id="UP000019132">
    <property type="component" value="Unassembled WGS sequence"/>
</dbReference>
<dbReference type="EMBL" id="GL376633">
    <property type="status" value="NOT_ANNOTATED_CDS"/>
    <property type="molecule type" value="Genomic_DNA"/>
</dbReference>
<organism evidence="3 4">
    <name type="scientific">Globisporangium ultimum (strain ATCC 200006 / CBS 805.95 / DAOM BR144)</name>
    <name type="common">Pythium ultimum</name>
    <dbReference type="NCBI Taxonomy" id="431595"/>
    <lineage>
        <taxon>Eukaryota</taxon>
        <taxon>Sar</taxon>
        <taxon>Stramenopiles</taxon>
        <taxon>Oomycota</taxon>
        <taxon>Peronosporomycetes</taxon>
        <taxon>Pythiales</taxon>
        <taxon>Pythiaceae</taxon>
        <taxon>Globisporangium</taxon>
    </lineage>
</organism>
<evidence type="ECO:0000256" key="1">
    <source>
        <dbReference type="SAM" id="MobiDB-lite"/>
    </source>
</evidence>
<reference evidence="4" key="2">
    <citation type="submission" date="2010-04" db="EMBL/GenBank/DDBJ databases">
        <authorList>
            <person name="Buell R."/>
            <person name="Hamilton J."/>
            <person name="Hostetler J."/>
        </authorList>
    </citation>
    <scope>NUCLEOTIDE SEQUENCE [LARGE SCALE GENOMIC DNA]</scope>
    <source>
        <strain evidence="4">DAOM:BR144</strain>
    </source>
</reference>
<name>K3WK68_GLOUD</name>
<dbReference type="HOGENOM" id="CLU_114330_0_0_1"/>
<feature type="chain" id="PRO_5003868008" evidence="2">
    <location>
        <begin position="25"/>
        <end position="148"/>
    </location>
</feature>
<feature type="compositionally biased region" description="Low complexity" evidence="1">
    <location>
        <begin position="106"/>
        <end position="123"/>
    </location>
</feature>
<evidence type="ECO:0000256" key="2">
    <source>
        <dbReference type="SAM" id="SignalP"/>
    </source>
</evidence>
<dbReference type="EnsemblProtists" id="PYU1_T005360">
    <property type="protein sequence ID" value="PYU1_T005360"/>
    <property type="gene ID" value="PYU1_G005349"/>
</dbReference>
<dbReference type="eggNOG" id="ENOG502T30D">
    <property type="taxonomic scope" value="Eukaryota"/>
</dbReference>
<dbReference type="InParanoid" id="K3WK68"/>